<dbReference type="SMART" id="SM00287">
    <property type="entry name" value="SH3b"/>
    <property type="match status" value="4"/>
</dbReference>
<gene>
    <name evidence="2" type="ORF">LKE05_04260</name>
</gene>
<proteinExistence type="predicted"/>
<evidence type="ECO:0000313" key="2">
    <source>
        <dbReference type="EMBL" id="MCC2210005.1"/>
    </source>
</evidence>
<dbReference type="RefSeq" id="WP_308456035.1">
    <property type="nucleotide sequence ID" value="NZ_JAJEQM010000004.1"/>
</dbReference>
<evidence type="ECO:0000259" key="1">
    <source>
        <dbReference type="PROSITE" id="PS51781"/>
    </source>
</evidence>
<dbReference type="AlphaFoldDB" id="A0AAE3DXJ7"/>
<dbReference type="InterPro" id="IPR052354">
    <property type="entry name" value="Cell_Wall_Dynamics_Protein"/>
</dbReference>
<dbReference type="PANTHER" id="PTHR34408">
    <property type="entry name" value="FAMILY PROTEIN, PUTATIVE-RELATED"/>
    <property type="match status" value="1"/>
</dbReference>
<dbReference type="InterPro" id="IPR003646">
    <property type="entry name" value="SH3-like_bac-type"/>
</dbReference>
<dbReference type="EMBL" id="JAJEQM010000004">
    <property type="protein sequence ID" value="MCC2210005.1"/>
    <property type="molecule type" value="Genomic_DNA"/>
</dbReference>
<protein>
    <submittedName>
        <fullName evidence="2">SH3 domain-containing protein</fullName>
    </submittedName>
</protein>
<evidence type="ECO:0000313" key="3">
    <source>
        <dbReference type="Proteomes" id="UP001198242"/>
    </source>
</evidence>
<reference evidence="2 3" key="1">
    <citation type="submission" date="2021-10" db="EMBL/GenBank/DDBJ databases">
        <title>Anaerobic single-cell dispensing facilitates the cultivation of human gut bacteria.</title>
        <authorList>
            <person name="Afrizal A."/>
        </authorList>
    </citation>
    <scope>NUCLEOTIDE SEQUENCE [LARGE SCALE GENOMIC DNA]</scope>
    <source>
        <strain evidence="2 3">CLA-AA-H232</strain>
    </source>
</reference>
<organism evidence="2 3">
    <name type="scientific">Hominilimicola fabiformis</name>
    <dbReference type="NCBI Taxonomy" id="2885356"/>
    <lineage>
        <taxon>Bacteria</taxon>
        <taxon>Bacillati</taxon>
        <taxon>Bacillota</taxon>
        <taxon>Clostridia</taxon>
        <taxon>Eubacteriales</taxon>
        <taxon>Oscillospiraceae</taxon>
        <taxon>Hominilimicola</taxon>
    </lineage>
</organism>
<name>A0AAE3DXJ7_9FIRM</name>
<feature type="domain" description="SH3b" evidence="1">
    <location>
        <begin position="222"/>
        <end position="286"/>
    </location>
</feature>
<accession>A0AAE3DXJ7</accession>
<keyword evidence="3" id="KW-1185">Reference proteome</keyword>
<dbReference type="PROSITE" id="PS51781">
    <property type="entry name" value="SH3B"/>
    <property type="match status" value="2"/>
</dbReference>
<dbReference type="Pfam" id="PF08239">
    <property type="entry name" value="SH3_3"/>
    <property type="match status" value="4"/>
</dbReference>
<dbReference type="PANTHER" id="PTHR34408:SF2">
    <property type="entry name" value="CELL WALL-BINDING PROTEIN YWSB"/>
    <property type="match status" value="1"/>
</dbReference>
<sequence length="355" mass="38860">MNSRNKLIAVCVICAAVALLSVGGVVFAYQKYASTFNNASNGNVSLNSINEGMSYTILDDGTNVYENPDKGSAVLMQTKANETVSFLALAHGGFYKIRVNGVDGYVLCDKVVDKTLATPAPTENPTKVMYIVNANESVTLRKTPDQNGEQITTIPLGTQVEFVKKENDDFSKIKYGGQEGFVMTKYLTEDANIAIQQAGNKNAKPAEPVQHATGSSDVSVKFTMYVFNVQNSIYLRKYAEENSENICTIPWGEPVGYIEDVTNGFYKIKYKGQIGYAKAEYLTSTDPHVYTGGNPIYHISGVQNSVYLRKTPSEPAEYICEIPVGAAVEYLGSYNGYDKVNYNGMVGYVTSAYVR</sequence>
<feature type="domain" description="SH3b" evidence="1">
    <location>
        <begin position="127"/>
        <end position="191"/>
    </location>
</feature>
<dbReference type="Gene3D" id="2.30.30.40">
    <property type="entry name" value="SH3 Domains"/>
    <property type="match status" value="4"/>
</dbReference>
<dbReference type="Proteomes" id="UP001198242">
    <property type="component" value="Unassembled WGS sequence"/>
</dbReference>
<comment type="caution">
    <text evidence="2">The sequence shown here is derived from an EMBL/GenBank/DDBJ whole genome shotgun (WGS) entry which is preliminary data.</text>
</comment>